<feature type="region of interest" description="Disordered" evidence="17">
    <location>
        <begin position="777"/>
        <end position="875"/>
    </location>
</feature>
<dbReference type="OrthoDB" id="3638488at2759"/>
<evidence type="ECO:0000256" key="16">
    <source>
        <dbReference type="PROSITE-ProRule" id="PRU10141"/>
    </source>
</evidence>
<keyword evidence="7" id="KW-0597">Phosphoprotein</keyword>
<keyword evidence="13" id="KW-0460">Magnesium</keyword>
<dbReference type="PROSITE" id="PS00108">
    <property type="entry name" value="PROTEIN_KINASE_ST"/>
    <property type="match status" value="1"/>
</dbReference>
<dbReference type="InterPro" id="IPR015940">
    <property type="entry name" value="UBA"/>
</dbReference>
<feature type="compositionally biased region" description="Basic and acidic residues" evidence="17">
    <location>
        <begin position="848"/>
        <end position="875"/>
    </location>
</feature>
<feature type="region of interest" description="Disordered" evidence="17">
    <location>
        <begin position="333"/>
        <end position="417"/>
    </location>
</feature>
<keyword evidence="12 16" id="KW-0067">ATP-binding</keyword>
<sequence length="1390" mass="153772">MQKGTRPRNLVTNQRQMLLEIKESLQHLHVNQDATGAGGSGSGEVLRRADAGRKRFGEHQKKLEVIRNSLGLPNGMGDPLATAGQAATASQAASAATATTTTINRQMLQQLVSMGYEEEVASKALKMCQNRSIEAAVDTIINRLSSQDTGSDSLVSSAKFLTNGGSRVSSVSATVHRKPSFEDRSGGSSPSMDTYRSDATPYYNHPALKPDSTRIPSNPVSRNNSFENSKGLPQYGVRQYTTNVVIGERQTPPPVSSQGLSNHVGGQGSIPSPSGEYRLTQTNQPMYTPGRPQQMTHRLVPVGPTRHIPGSIGATSSSGTQGQSRDYGIVRSAGLHGLGGRQGVNADRTQTDIRTSIGTSQSNSGIGRIGNQTEQSQTYYSQSSNGQLHHKGSVNTNRYSTGSDSGISSASPSSLNPEEYRYTRQTITESAQCYFGISSSTTTTYTVGKQFTLADQNPVYNMQSTAPQYHAAKTYLTQSSPLDMHQQSLYSQGQMSQRQPTGSGGQQYVSQNHYDKRSPIDHLTAKHLQQQGMPGEQFRSSAHILIAPPEAPRSQLLDQDIIHAMINKTQPPPSYEMSTLHRQQPGIQSQASPAANNSPASALGHDSLVSQNHIFVKDPGMVKPPLKQPPSYEASTQHRMISNPSNLPGVSLQQPTYNANLNSFQPIPSQNVNVVSKQQQQQPPPSDPPPQPKPALTIVISRVSEEGGKLPPPYRLPQTGTMQTHYGSAAMSSGGPLRKISPPQPAAVNTTTALPISAYTGPVTQSVRSTVVPKPVLQTAHGPDQPPPQRGPSPDTISTLSTQSTQSSNRSESPPPRPISPPLSEISTTSTTSDTGSEVRNAGALDEPQEKQKIESPVPERKNKGRDTDKFESRVKSYSPQAYKFYMEQHMENIMKSYKQRINRRMQLENEMARVGLSEEAQNQMRLMLNQKESNYIRLRRAKMQKSLFKRIKTLGIGAFGEVTLARKIDTRQLFAIKTLRKAEVLQRNQVAHVKAERDILAEADNEWVVKLYYSFQDQENLYFAMEYIPGGDLMSLLIRREIFEEDLAKFYIAELVLAVESVHKMGFIHRDIKPDNVLIDKDGHIKLTDFGLCTGFRWTHDSKYYQKQGHSRQDSMEPSEEWGDACRCIDSGSGGSNKNGEFKVGPRMKTLERRRKRQQERCKAHSLVGTPNYIAPEVLLRVGYTQKCDWWSVGVILYEMLVGQPPFHADSPADTQWKVINWPTTLHIPPQAKLSDEASDLILCLCRDQETRYGADEIKHHPFFRHLDLTTNLRQTPAPYRPTIRYPTDTSNFDPVDPERLRADSNSSGDSWDDGRHNGKSRPGCGGLENGKHPEHAFFEFTFRRFFDDGGHPYPVPVEDFMNGSEETEAKQDDPSKHDSHEAQEPVYV</sequence>
<evidence type="ECO:0000256" key="15">
    <source>
        <dbReference type="ARBA" id="ARBA00048679"/>
    </source>
</evidence>
<dbReference type="PROSITE" id="PS50011">
    <property type="entry name" value="PROTEIN_KINASE_DOM"/>
    <property type="match status" value="1"/>
</dbReference>
<feature type="compositionally biased region" description="Basic and acidic residues" evidence="17">
    <location>
        <begin position="1369"/>
        <end position="1390"/>
    </location>
</feature>
<evidence type="ECO:0000256" key="12">
    <source>
        <dbReference type="ARBA" id="ARBA00022840"/>
    </source>
</evidence>
<dbReference type="SMART" id="SM00220">
    <property type="entry name" value="S_TKc"/>
    <property type="match status" value="1"/>
</dbReference>
<evidence type="ECO:0000256" key="9">
    <source>
        <dbReference type="ARBA" id="ARBA00022723"/>
    </source>
</evidence>
<feature type="compositionally biased region" description="Pro residues" evidence="17">
    <location>
        <begin position="682"/>
        <end position="693"/>
    </location>
</feature>
<dbReference type="GO" id="GO:0004674">
    <property type="term" value="F:protein serine/threonine kinase activity"/>
    <property type="evidence" value="ECO:0007669"/>
    <property type="project" value="UniProtKB-KW"/>
</dbReference>
<dbReference type="InterPro" id="IPR050236">
    <property type="entry name" value="Ser_Thr_kinase_AGC"/>
</dbReference>
<evidence type="ECO:0000256" key="7">
    <source>
        <dbReference type="ARBA" id="ARBA00022553"/>
    </source>
</evidence>
<evidence type="ECO:0000256" key="1">
    <source>
        <dbReference type="ARBA" id="ARBA00001946"/>
    </source>
</evidence>
<reference evidence="21 22" key="1">
    <citation type="submission" date="2025-04" db="UniProtKB">
        <authorList>
            <consortium name="RefSeq"/>
        </authorList>
    </citation>
    <scope>IDENTIFICATION</scope>
</reference>
<comment type="similarity">
    <text evidence="3">Belongs to the protein kinase superfamily. AGC Ser/Thr protein kinase family.</text>
</comment>
<feature type="region of interest" description="Disordered" evidence="17">
    <location>
        <begin position="568"/>
        <end position="604"/>
    </location>
</feature>
<evidence type="ECO:0000256" key="11">
    <source>
        <dbReference type="ARBA" id="ARBA00022777"/>
    </source>
</evidence>
<keyword evidence="10 16" id="KW-0547">Nucleotide-binding</keyword>
<feature type="compositionally biased region" description="Polar residues" evidence="17">
    <location>
        <begin position="633"/>
        <end position="667"/>
    </location>
</feature>
<proteinExistence type="inferred from homology"/>
<dbReference type="Gene3D" id="1.10.8.10">
    <property type="entry name" value="DNA helicase RuvA subunit, C-terminal domain"/>
    <property type="match status" value="1"/>
</dbReference>
<dbReference type="SUPFAM" id="SSF56112">
    <property type="entry name" value="Protein kinase-like (PK-like)"/>
    <property type="match status" value="1"/>
</dbReference>
<dbReference type="GO" id="GO:0035329">
    <property type="term" value="P:hippo signaling"/>
    <property type="evidence" value="ECO:0007669"/>
    <property type="project" value="TreeGrafter"/>
</dbReference>
<dbReference type="FunFam" id="1.10.510.10:FF:000024">
    <property type="entry name" value="Probable serine/threonine-protein kinase cot-1"/>
    <property type="match status" value="1"/>
</dbReference>
<feature type="region of interest" description="Disordered" evidence="17">
    <location>
        <begin position="253"/>
        <end position="292"/>
    </location>
</feature>
<dbReference type="Gene3D" id="3.30.200.20">
    <property type="entry name" value="Phosphorylase Kinase, domain 1"/>
    <property type="match status" value="2"/>
</dbReference>
<feature type="region of interest" description="Disordered" evidence="17">
    <location>
        <begin position="1278"/>
        <end position="1332"/>
    </location>
</feature>
<evidence type="ECO:0000256" key="6">
    <source>
        <dbReference type="ARBA" id="ARBA00022527"/>
    </source>
</evidence>
<dbReference type="PROSITE" id="PS50030">
    <property type="entry name" value="UBA"/>
    <property type="match status" value="1"/>
</dbReference>
<dbReference type="Proteomes" id="UP000694845">
    <property type="component" value="Unplaced"/>
</dbReference>
<keyword evidence="6" id="KW-0723">Serine/threonine-protein kinase</keyword>
<dbReference type="GO" id="GO:0000082">
    <property type="term" value="P:G1/S transition of mitotic cell cycle"/>
    <property type="evidence" value="ECO:0007669"/>
    <property type="project" value="TreeGrafter"/>
</dbReference>
<evidence type="ECO:0000256" key="4">
    <source>
        <dbReference type="ARBA" id="ARBA00012513"/>
    </source>
</evidence>
<feature type="compositionally biased region" description="Low complexity" evidence="17">
    <location>
        <begin position="400"/>
        <end position="414"/>
    </location>
</feature>
<dbReference type="OMA" id="HETSFHR"/>
<evidence type="ECO:0000313" key="21">
    <source>
        <dbReference type="RefSeq" id="XP_022108970.1"/>
    </source>
</evidence>
<dbReference type="RefSeq" id="XP_022108970.1">
    <property type="nucleotide sequence ID" value="XM_022253278.1"/>
</dbReference>
<feature type="region of interest" description="Disordered" evidence="17">
    <location>
        <begin position="166"/>
        <end position="198"/>
    </location>
</feature>
<dbReference type="PROSITE" id="PS00107">
    <property type="entry name" value="PROTEIN_KINASE_ATP"/>
    <property type="match status" value="1"/>
</dbReference>
<evidence type="ECO:0000256" key="2">
    <source>
        <dbReference type="ARBA" id="ARBA00004496"/>
    </source>
</evidence>
<dbReference type="Pfam" id="PF22562">
    <property type="entry name" value="UBA_7"/>
    <property type="match status" value="1"/>
</dbReference>
<feature type="compositionally biased region" description="Polar residues" evidence="17">
    <location>
        <begin position="352"/>
        <end position="365"/>
    </location>
</feature>
<protein>
    <recommendedName>
        <fullName evidence="4">non-specific serine/threonine protein kinase</fullName>
        <ecNumber evidence="4">2.7.11.1</ecNumber>
    </recommendedName>
</protein>
<comment type="catalytic activity">
    <reaction evidence="15">
        <text>L-seryl-[protein] + ATP = O-phospho-L-seryl-[protein] + ADP + H(+)</text>
        <dbReference type="Rhea" id="RHEA:17989"/>
        <dbReference type="Rhea" id="RHEA-COMP:9863"/>
        <dbReference type="Rhea" id="RHEA-COMP:11604"/>
        <dbReference type="ChEBI" id="CHEBI:15378"/>
        <dbReference type="ChEBI" id="CHEBI:29999"/>
        <dbReference type="ChEBI" id="CHEBI:30616"/>
        <dbReference type="ChEBI" id="CHEBI:83421"/>
        <dbReference type="ChEBI" id="CHEBI:456216"/>
        <dbReference type="EC" id="2.7.11.1"/>
    </reaction>
</comment>
<dbReference type="GO" id="GO:0005737">
    <property type="term" value="C:cytoplasm"/>
    <property type="evidence" value="ECO:0007669"/>
    <property type="project" value="UniProtKB-SubCell"/>
</dbReference>
<evidence type="ECO:0000256" key="14">
    <source>
        <dbReference type="ARBA" id="ARBA00047899"/>
    </source>
</evidence>
<feature type="region of interest" description="Disordered" evidence="17">
    <location>
        <begin position="619"/>
        <end position="695"/>
    </location>
</feature>
<dbReference type="GO" id="GO:0043065">
    <property type="term" value="P:positive regulation of apoptotic process"/>
    <property type="evidence" value="ECO:0007669"/>
    <property type="project" value="TreeGrafter"/>
</dbReference>
<feature type="region of interest" description="Disordered" evidence="17">
    <location>
        <begin position="729"/>
        <end position="748"/>
    </location>
</feature>
<evidence type="ECO:0000256" key="3">
    <source>
        <dbReference type="ARBA" id="ARBA00009903"/>
    </source>
</evidence>
<keyword evidence="20" id="KW-1185">Reference proteome</keyword>
<feature type="region of interest" description="Disordered" evidence="17">
    <location>
        <begin position="488"/>
        <end position="511"/>
    </location>
</feature>
<evidence type="ECO:0000256" key="5">
    <source>
        <dbReference type="ARBA" id="ARBA00022490"/>
    </source>
</evidence>
<evidence type="ECO:0000256" key="17">
    <source>
        <dbReference type="SAM" id="MobiDB-lite"/>
    </source>
</evidence>
<accession>A0A8B7ZW29</accession>
<dbReference type="CDD" id="cd21778">
    <property type="entry name" value="MobB_LATS1"/>
    <property type="match status" value="1"/>
</dbReference>
<dbReference type="SUPFAM" id="SSF46934">
    <property type="entry name" value="UBA-like"/>
    <property type="match status" value="1"/>
</dbReference>
<comment type="catalytic activity">
    <reaction evidence="14">
        <text>L-threonyl-[protein] + ATP = O-phospho-L-threonyl-[protein] + ADP + H(+)</text>
        <dbReference type="Rhea" id="RHEA:46608"/>
        <dbReference type="Rhea" id="RHEA-COMP:11060"/>
        <dbReference type="Rhea" id="RHEA-COMP:11605"/>
        <dbReference type="ChEBI" id="CHEBI:15378"/>
        <dbReference type="ChEBI" id="CHEBI:30013"/>
        <dbReference type="ChEBI" id="CHEBI:30616"/>
        <dbReference type="ChEBI" id="CHEBI:61977"/>
        <dbReference type="ChEBI" id="CHEBI:456216"/>
        <dbReference type="EC" id="2.7.11.1"/>
    </reaction>
</comment>
<dbReference type="RefSeq" id="XP_022108971.1">
    <property type="nucleotide sequence ID" value="XM_022253279.1"/>
</dbReference>
<keyword evidence="8" id="KW-0808">Transferase</keyword>
<dbReference type="EC" id="2.7.11.1" evidence="4"/>
<comment type="cofactor">
    <cofactor evidence="1">
        <name>Mg(2+)</name>
        <dbReference type="ChEBI" id="CHEBI:18420"/>
    </cofactor>
</comment>
<dbReference type="FunFam" id="3.30.200.20:FF:000391">
    <property type="entry name" value="Large tumor suppressor kinase 1"/>
    <property type="match status" value="1"/>
</dbReference>
<feature type="compositionally biased region" description="Low complexity" evidence="17">
    <location>
        <begin position="792"/>
        <end position="812"/>
    </location>
</feature>
<feature type="compositionally biased region" description="Low complexity" evidence="17">
    <location>
        <begin position="588"/>
        <end position="602"/>
    </location>
</feature>
<dbReference type="InterPro" id="IPR008271">
    <property type="entry name" value="Ser/Thr_kinase_AS"/>
</dbReference>
<evidence type="ECO:0000256" key="13">
    <source>
        <dbReference type="ARBA" id="ARBA00022842"/>
    </source>
</evidence>
<dbReference type="InterPro" id="IPR017441">
    <property type="entry name" value="Protein_kinase_ATP_BS"/>
</dbReference>
<feature type="compositionally biased region" description="Polar residues" evidence="17">
    <location>
        <begin position="279"/>
        <end position="292"/>
    </location>
</feature>
<evidence type="ECO:0000256" key="8">
    <source>
        <dbReference type="ARBA" id="ARBA00022679"/>
    </source>
</evidence>
<gene>
    <name evidence="21 22" type="primary">LOC110989134</name>
</gene>
<dbReference type="GO" id="GO:0046872">
    <property type="term" value="F:metal ion binding"/>
    <property type="evidence" value="ECO:0007669"/>
    <property type="project" value="UniProtKB-KW"/>
</dbReference>
<dbReference type="CDD" id="cd05598">
    <property type="entry name" value="STKc_LATS"/>
    <property type="match status" value="1"/>
</dbReference>
<feature type="domain" description="UBA" evidence="19">
    <location>
        <begin position="102"/>
        <end position="143"/>
    </location>
</feature>
<dbReference type="PANTHER" id="PTHR24356:SF418">
    <property type="entry name" value="SERINE_THREONINE-PROTEIN KINASE WARTS"/>
    <property type="match status" value="1"/>
</dbReference>
<feature type="compositionally biased region" description="Polar residues" evidence="17">
    <location>
        <begin position="576"/>
        <end position="587"/>
    </location>
</feature>
<dbReference type="Gene3D" id="1.10.510.10">
    <property type="entry name" value="Transferase(Phosphotransferase) domain 1"/>
    <property type="match status" value="2"/>
</dbReference>
<dbReference type="GeneID" id="110989134"/>
<dbReference type="GO" id="GO:0071944">
    <property type="term" value="C:cell periphery"/>
    <property type="evidence" value="ECO:0007669"/>
    <property type="project" value="UniProtKB-ARBA"/>
</dbReference>
<feature type="compositionally biased region" description="Low complexity" evidence="17">
    <location>
        <begin position="372"/>
        <end position="384"/>
    </location>
</feature>
<dbReference type="PANTHER" id="PTHR24356">
    <property type="entry name" value="SERINE/THREONINE-PROTEIN KINASE"/>
    <property type="match status" value="1"/>
</dbReference>
<keyword evidence="5" id="KW-0963">Cytoplasm</keyword>
<feature type="region of interest" description="Disordered" evidence="17">
    <location>
        <begin position="1355"/>
        <end position="1390"/>
    </location>
</feature>
<evidence type="ECO:0000313" key="22">
    <source>
        <dbReference type="RefSeq" id="XP_022108971.1"/>
    </source>
</evidence>
<name>A0A8B7ZW29_ACAPL</name>
<evidence type="ECO:0000259" key="18">
    <source>
        <dbReference type="PROSITE" id="PS50011"/>
    </source>
</evidence>
<dbReference type="InterPro" id="IPR011009">
    <property type="entry name" value="Kinase-like_dom_sf"/>
</dbReference>
<feature type="compositionally biased region" description="Low complexity" evidence="17">
    <location>
        <begin position="822"/>
        <end position="836"/>
    </location>
</feature>
<feature type="binding site" evidence="16">
    <location>
        <position position="978"/>
    </location>
    <ligand>
        <name>ATP</name>
        <dbReference type="ChEBI" id="CHEBI:30616"/>
    </ligand>
</feature>
<organism evidence="20 21">
    <name type="scientific">Acanthaster planci</name>
    <name type="common">Crown-of-thorns starfish</name>
    <dbReference type="NCBI Taxonomy" id="133434"/>
    <lineage>
        <taxon>Eukaryota</taxon>
        <taxon>Metazoa</taxon>
        <taxon>Echinodermata</taxon>
        <taxon>Eleutherozoa</taxon>
        <taxon>Asterozoa</taxon>
        <taxon>Asteroidea</taxon>
        <taxon>Valvatacea</taxon>
        <taxon>Valvatida</taxon>
        <taxon>Acanthasteridae</taxon>
        <taxon>Acanthaster</taxon>
    </lineage>
</organism>
<dbReference type="InterPro" id="IPR049761">
    <property type="entry name" value="LATS1-like_MobB"/>
</dbReference>
<feature type="compositionally biased region" description="Low complexity" evidence="17">
    <location>
        <begin position="668"/>
        <end position="681"/>
    </location>
</feature>
<dbReference type="Pfam" id="PF00069">
    <property type="entry name" value="Pkinase"/>
    <property type="match status" value="2"/>
</dbReference>
<evidence type="ECO:0000256" key="10">
    <source>
        <dbReference type="ARBA" id="ARBA00022741"/>
    </source>
</evidence>
<dbReference type="GO" id="GO:1900181">
    <property type="term" value="P:negative regulation of protein localization to nucleus"/>
    <property type="evidence" value="ECO:0007669"/>
    <property type="project" value="UniProtKB-ARBA"/>
</dbReference>
<dbReference type="GO" id="GO:0005524">
    <property type="term" value="F:ATP binding"/>
    <property type="evidence" value="ECO:0007669"/>
    <property type="project" value="UniProtKB-UniRule"/>
</dbReference>
<dbReference type="SMART" id="SM00165">
    <property type="entry name" value="UBA"/>
    <property type="match status" value="1"/>
</dbReference>
<dbReference type="GO" id="GO:0046620">
    <property type="term" value="P:regulation of organ growth"/>
    <property type="evidence" value="ECO:0007669"/>
    <property type="project" value="TreeGrafter"/>
</dbReference>
<evidence type="ECO:0000313" key="20">
    <source>
        <dbReference type="Proteomes" id="UP000694845"/>
    </source>
</evidence>
<dbReference type="InterPro" id="IPR009060">
    <property type="entry name" value="UBA-like_sf"/>
</dbReference>
<comment type="subcellular location">
    <subcellularLocation>
        <location evidence="2">Cytoplasm</location>
    </subcellularLocation>
</comment>
<dbReference type="GO" id="GO:0007010">
    <property type="term" value="P:cytoskeleton organization"/>
    <property type="evidence" value="ECO:0007669"/>
    <property type="project" value="UniProtKB-ARBA"/>
</dbReference>
<keyword evidence="9" id="KW-0479">Metal-binding</keyword>
<feature type="domain" description="Protein kinase" evidence="18">
    <location>
        <begin position="949"/>
        <end position="1265"/>
    </location>
</feature>
<dbReference type="InterPro" id="IPR000719">
    <property type="entry name" value="Prot_kinase_dom"/>
</dbReference>
<evidence type="ECO:0000259" key="19">
    <source>
        <dbReference type="PROSITE" id="PS50030"/>
    </source>
</evidence>
<dbReference type="FunFam" id="1.10.510.10:FF:000057">
    <property type="entry name" value="Non-specific serine/threonine protein kinase"/>
    <property type="match status" value="1"/>
</dbReference>
<keyword evidence="11" id="KW-0418">Kinase</keyword>
<dbReference type="KEGG" id="aplc:110989134"/>